<dbReference type="SUPFAM" id="SSF54631">
    <property type="entry name" value="CBS-domain pair"/>
    <property type="match status" value="1"/>
</dbReference>
<evidence type="ECO:0000256" key="1">
    <source>
        <dbReference type="ARBA" id="ARBA00023122"/>
    </source>
</evidence>
<dbReference type="CDD" id="cd02205">
    <property type="entry name" value="CBS_pair_SF"/>
    <property type="match status" value="1"/>
</dbReference>
<dbReference type="SMART" id="SM00116">
    <property type="entry name" value="CBS"/>
    <property type="match status" value="2"/>
</dbReference>
<dbReference type="PROSITE" id="PS51371">
    <property type="entry name" value="CBS"/>
    <property type="match status" value="2"/>
</dbReference>
<sequence length="125" mass="13723">METVEEFMTNSYPCCSSAESLKDVCNILAENNCSEIFIVDKNKKLIGAVSGRDIFSKCGSGADPSQIDVIDCMHKVPVIINAQMELEDCLTVLEHNNVESAPVVDRNGNYCGLISLNDIKSNFKE</sequence>
<feature type="domain" description="CBS" evidence="3">
    <location>
        <begin position="73"/>
        <end position="125"/>
    </location>
</feature>
<evidence type="ECO:0000259" key="3">
    <source>
        <dbReference type="PROSITE" id="PS51371"/>
    </source>
</evidence>
<name>A0AAX4HTN6_9BACT</name>
<dbReference type="AlphaFoldDB" id="A0AAX4HTN6"/>
<accession>A0AAX4HTN6</accession>
<evidence type="ECO:0000313" key="4">
    <source>
        <dbReference type="EMBL" id="WPU66560.1"/>
    </source>
</evidence>
<dbReference type="Pfam" id="PF00571">
    <property type="entry name" value="CBS"/>
    <property type="match status" value="2"/>
</dbReference>
<dbReference type="RefSeq" id="WP_321398898.1">
    <property type="nucleotide sequence ID" value="NZ_CP139487.1"/>
</dbReference>
<dbReference type="PANTHER" id="PTHR43080">
    <property type="entry name" value="CBS DOMAIN-CONTAINING PROTEIN CBSX3, MITOCHONDRIAL"/>
    <property type="match status" value="1"/>
</dbReference>
<keyword evidence="5" id="KW-1185">Reference proteome</keyword>
<dbReference type="InterPro" id="IPR051257">
    <property type="entry name" value="Diverse_CBS-Domain"/>
</dbReference>
<proteinExistence type="predicted"/>
<evidence type="ECO:0000313" key="5">
    <source>
        <dbReference type="Proteomes" id="UP001324634"/>
    </source>
</evidence>
<dbReference type="InterPro" id="IPR000644">
    <property type="entry name" value="CBS_dom"/>
</dbReference>
<dbReference type="Proteomes" id="UP001324634">
    <property type="component" value="Chromosome"/>
</dbReference>
<dbReference type="EMBL" id="CP139487">
    <property type="protein sequence ID" value="WPU66560.1"/>
    <property type="molecule type" value="Genomic_DNA"/>
</dbReference>
<organism evidence="4 5">
    <name type="scientific">Peredibacter starrii</name>
    <dbReference type="NCBI Taxonomy" id="28202"/>
    <lineage>
        <taxon>Bacteria</taxon>
        <taxon>Pseudomonadati</taxon>
        <taxon>Bdellovibrionota</taxon>
        <taxon>Bacteriovoracia</taxon>
        <taxon>Bacteriovoracales</taxon>
        <taxon>Bacteriovoracaceae</taxon>
        <taxon>Peredibacter</taxon>
    </lineage>
</organism>
<evidence type="ECO:0000256" key="2">
    <source>
        <dbReference type="PROSITE-ProRule" id="PRU00703"/>
    </source>
</evidence>
<dbReference type="Gene3D" id="3.10.580.10">
    <property type="entry name" value="CBS-domain"/>
    <property type="match status" value="1"/>
</dbReference>
<gene>
    <name evidence="4" type="ORF">SOO65_07360</name>
</gene>
<keyword evidence="1 2" id="KW-0129">CBS domain</keyword>
<protein>
    <submittedName>
        <fullName evidence="4">CBS domain-containing protein</fullName>
    </submittedName>
</protein>
<reference evidence="4 5" key="1">
    <citation type="submission" date="2023-11" db="EMBL/GenBank/DDBJ databases">
        <title>Peredibacter starrii A3.12.</title>
        <authorList>
            <person name="Mitchell R.J."/>
        </authorList>
    </citation>
    <scope>NUCLEOTIDE SEQUENCE [LARGE SCALE GENOMIC DNA]</scope>
    <source>
        <strain evidence="4 5">A3.12</strain>
    </source>
</reference>
<dbReference type="KEGG" id="psti:SOO65_07360"/>
<dbReference type="InterPro" id="IPR046342">
    <property type="entry name" value="CBS_dom_sf"/>
</dbReference>
<feature type="domain" description="CBS" evidence="3">
    <location>
        <begin position="8"/>
        <end position="65"/>
    </location>
</feature>
<dbReference type="PANTHER" id="PTHR43080:SF2">
    <property type="entry name" value="CBS DOMAIN-CONTAINING PROTEIN"/>
    <property type="match status" value="1"/>
</dbReference>